<evidence type="ECO:0000313" key="3">
    <source>
        <dbReference type="Proteomes" id="UP000054166"/>
    </source>
</evidence>
<dbReference type="EMBL" id="KN833512">
    <property type="protein sequence ID" value="KIM71078.1"/>
    <property type="molecule type" value="Genomic_DNA"/>
</dbReference>
<dbReference type="InParanoid" id="A0A0C3ABB3"/>
<gene>
    <name evidence="2" type="ORF">PILCRDRAFT_17403</name>
</gene>
<accession>A0A0C3ABB3</accession>
<evidence type="ECO:0000313" key="2">
    <source>
        <dbReference type="EMBL" id="KIM71078.1"/>
    </source>
</evidence>
<proteinExistence type="predicted"/>
<dbReference type="Proteomes" id="UP000054166">
    <property type="component" value="Unassembled WGS sequence"/>
</dbReference>
<dbReference type="HOGENOM" id="CLU_1185413_0_0_1"/>
<feature type="region of interest" description="Disordered" evidence="1">
    <location>
        <begin position="107"/>
        <end position="149"/>
    </location>
</feature>
<reference evidence="2 3" key="1">
    <citation type="submission" date="2014-04" db="EMBL/GenBank/DDBJ databases">
        <authorList>
            <consortium name="DOE Joint Genome Institute"/>
            <person name="Kuo A."/>
            <person name="Tarkka M."/>
            <person name="Buscot F."/>
            <person name="Kohler A."/>
            <person name="Nagy L.G."/>
            <person name="Floudas D."/>
            <person name="Copeland A."/>
            <person name="Barry K.W."/>
            <person name="Cichocki N."/>
            <person name="Veneault-Fourrey C."/>
            <person name="LaButti K."/>
            <person name="Lindquist E.A."/>
            <person name="Lipzen A."/>
            <person name="Lundell T."/>
            <person name="Morin E."/>
            <person name="Murat C."/>
            <person name="Sun H."/>
            <person name="Tunlid A."/>
            <person name="Henrissat B."/>
            <person name="Grigoriev I.V."/>
            <person name="Hibbett D.S."/>
            <person name="Martin F."/>
            <person name="Nordberg H.P."/>
            <person name="Cantor M.N."/>
            <person name="Hua S.X."/>
        </authorList>
    </citation>
    <scope>NUCLEOTIDE SEQUENCE [LARGE SCALE GENOMIC DNA]</scope>
    <source>
        <strain evidence="2 3">F 1598</strain>
    </source>
</reference>
<protein>
    <submittedName>
        <fullName evidence="2">Uncharacterized protein</fullName>
    </submittedName>
</protein>
<keyword evidence="3" id="KW-1185">Reference proteome</keyword>
<dbReference type="AlphaFoldDB" id="A0A0C3ABB3"/>
<organism evidence="2 3">
    <name type="scientific">Piloderma croceum (strain F 1598)</name>
    <dbReference type="NCBI Taxonomy" id="765440"/>
    <lineage>
        <taxon>Eukaryota</taxon>
        <taxon>Fungi</taxon>
        <taxon>Dikarya</taxon>
        <taxon>Basidiomycota</taxon>
        <taxon>Agaricomycotina</taxon>
        <taxon>Agaricomycetes</taxon>
        <taxon>Agaricomycetidae</taxon>
        <taxon>Atheliales</taxon>
        <taxon>Atheliaceae</taxon>
        <taxon>Piloderma</taxon>
    </lineage>
</organism>
<sequence>MATPNPSLNISADSGGPVNYVDEYPVDMDLSTISPDDFGRLDCQVDIALAAHNTQTTTSTTLGIHSDLCLVPTTLPAGVPDHTMLKKSEYESKANRDIDKAFNDGFDHEWQSTSAPHQSNTPVVPCTTTVSSRHTPNPYPSPRSRSIRQQEDTIGACTDIRYIQHTIHPLSIPNPKYFAVQGHQLLVFGNFFSASRYLSTECDAGVEATLMVAMDEEHMYEWVMAQNGACDESN</sequence>
<reference evidence="3" key="2">
    <citation type="submission" date="2015-01" db="EMBL/GenBank/DDBJ databases">
        <title>Evolutionary Origins and Diversification of the Mycorrhizal Mutualists.</title>
        <authorList>
            <consortium name="DOE Joint Genome Institute"/>
            <consortium name="Mycorrhizal Genomics Consortium"/>
            <person name="Kohler A."/>
            <person name="Kuo A."/>
            <person name="Nagy L.G."/>
            <person name="Floudas D."/>
            <person name="Copeland A."/>
            <person name="Barry K.W."/>
            <person name="Cichocki N."/>
            <person name="Veneault-Fourrey C."/>
            <person name="LaButti K."/>
            <person name="Lindquist E.A."/>
            <person name="Lipzen A."/>
            <person name="Lundell T."/>
            <person name="Morin E."/>
            <person name="Murat C."/>
            <person name="Riley R."/>
            <person name="Ohm R."/>
            <person name="Sun H."/>
            <person name="Tunlid A."/>
            <person name="Henrissat B."/>
            <person name="Grigoriev I.V."/>
            <person name="Hibbett D.S."/>
            <person name="Martin F."/>
        </authorList>
    </citation>
    <scope>NUCLEOTIDE SEQUENCE [LARGE SCALE GENOMIC DNA]</scope>
    <source>
        <strain evidence="3">F 1598</strain>
    </source>
</reference>
<evidence type="ECO:0000256" key="1">
    <source>
        <dbReference type="SAM" id="MobiDB-lite"/>
    </source>
</evidence>
<feature type="compositionally biased region" description="Polar residues" evidence="1">
    <location>
        <begin position="111"/>
        <end position="120"/>
    </location>
</feature>
<name>A0A0C3ABB3_PILCF</name>
<feature type="compositionally biased region" description="Low complexity" evidence="1">
    <location>
        <begin position="121"/>
        <end position="130"/>
    </location>
</feature>